<evidence type="ECO:0000256" key="2">
    <source>
        <dbReference type="ARBA" id="ARBA00022679"/>
    </source>
</evidence>
<comment type="similarity">
    <text evidence="1">Belongs to the UDP-glycosyltransferase family.</text>
</comment>
<dbReference type="Gene3D" id="3.40.50.2000">
    <property type="entry name" value="Glycogen Phosphorylase B"/>
    <property type="match status" value="2"/>
</dbReference>
<dbReference type="Proteomes" id="UP001293593">
    <property type="component" value="Unassembled WGS sequence"/>
</dbReference>
<evidence type="ECO:0008006" key="5">
    <source>
        <dbReference type="Google" id="ProtNLM"/>
    </source>
</evidence>
<dbReference type="GO" id="GO:0008194">
    <property type="term" value="F:UDP-glycosyltransferase activity"/>
    <property type="evidence" value="ECO:0007669"/>
    <property type="project" value="InterPro"/>
</dbReference>
<sequence>MENKAHIVVVSIPVFSHQASIQSLCKRLLQLNPHLHITLIVPILNSLSNASKSLIDSLSSYNIHSILLPPISFPQASNIHPSLQLPRAMSQSIPSIRDALISLYNSNNKLVALIADYLAYETLELAKSLNILSYIYFPTSAMVLSLCLHSSWLHQTVSCEYRELQEPIKIPGCIPIHGRDLPTALQDRSSEVYEHFLRRSKGLYLANGILVNSFKELEEETITALQEQSKKNKFPSIYPIGPIVQAGWVNNDNNNHANHYNDSDCLRWLDKQEPKSVLYVSFGSGGTLSQNQMNELALGLELSGQKFLWVVREPNDLPSVNYFNGSSKHDNILRFLPNGFVDRVKGAGWVVPCWAPQVEILRHKATGGFLTHCGWNSTLENVVHGLPMIVWPLFSEQRTNAAMLSDGLKVAERVKFNENGIVEREEIAIAIKRVLIGDEQTKIRAAMEVLKNASADAMKEDGSSAMVLSQLAMEWRNIGG</sequence>
<dbReference type="AlphaFoldDB" id="A0AAE1JJN6"/>
<name>A0AAE1JJN6_9FABA</name>
<keyword evidence="4" id="KW-1185">Reference proteome</keyword>
<organism evidence="3 4">
    <name type="scientific">Acacia crassicarpa</name>
    <name type="common">northern wattle</name>
    <dbReference type="NCBI Taxonomy" id="499986"/>
    <lineage>
        <taxon>Eukaryota</taxon>
        <taxon>Viridiplantae</taxon>
        <taxon>Streptophyta</taxon>
        <taxon>Embryophyta</taxon>
        <taxon>Tracheophyta</taxon>
        <taxon>Spermatophyta</taxon>
        <taxon>Magnoliopsida</taxon>
        <taxon>eudicotyledons</taxon>
        <taxon>Gunneridae</taxon>
        <taxon>Pentapetalae</taxon>
        <taxon>rosids</taxon>
        <taxon>fabids</taxon>
        <taxon>Fabales</taxon>
        <taxon>Fabaceae</taxon>
        <taxon>Caesalpinioideae</taxon>
        <taxon>mimosoid clade</taxon>
        <taxon>Acacieae</taxon>
        <taxon>Acacia</taxon>
    </lineage>
</organism>
<dbReference type="PANTHER" id="PTHR48045:SF33">
    <property type="entry name" value="GLYCOSYLTRANSFERASE"/>
    <property type="match status" value="1"/>
</dbReference>
<comment type="caution">
    <text evidence="3">The sequence shown here is derived from an EMBL/GenBank/DDBJ whole genome shotgun (WGS) entry which is preliminary data.</text>
</comment>
<evidence type="ECO:0000313" key="4">
    <source>
        <dbReference type="Proteomes" id="UP001293593"/>
    </source>
</evidence>
<dbReference type="EMBL" id="JAWXYG010000006">
    <property type="protein sequence ID" value="KAK4269642.1"/>
    <property type="molecule type" value="Genomic_DNA"/>
</dbReference>
<gene>
    <name evidence="3" type="ORF">QN277_022772</name>
</gene>
<evidence type="ECO:0000256" key="1">
    <source>
        <dbReference type="ARBA" id="ARBA00009995"/>
    </source>
</evidence>
<evidence type="ECO:0000313" key="3">
    <source>
        <dbReference type="EMBL" id="KAK4269642.1"/>
    </source>
</evidence>
<dbReference type="InterPro" id="IPR002213">
    <property type="entry name" value="UDP_glucos_trans"/>
</dbReference>
<protein>
    <recommendedName>
        <fullName evidence="5">Glycosyltransferase</fullName>
    </recommendedName>
</protein>
<dbReference type="FunFam" id="3.40.50.2000:FF:000056">
    <property type="entry name" value="Glycosyltransferase"/>
    <property type="match status" value="1"/>
</dbReference>
<accession>A0AAE1JJN6</accession>
<dbReference type="Pfam" id="PF00201">
    <property type="entry name" value="UDPGT"/>
    <property type="match status" value="1"/>
</dbReference>
<dbReference type="SUPFAM" id="SSF53756">
    <property type="entry name" value="UDP-Glycosyltransferase/glycogen phosphorylase"/>
    <property type="match status" value="1"/>
</dbReference>
<keyword evidence="2" id="KW-0808">Transferase</keyword>
<dbReference type="PANTHER" id="PTHR48045">
    <property type="entry name" value="UDP-GLYCOSYLTRANSFERASE 72B1"/>
    <property type="match status" value="1"/>
</dbReference>
<reference evidence="3" key="1">
    <citation type="submission" date="2023-10" db="EMBL/GenBank/DDBJ databases">
        <title>Chromosome-level genome of the transformable northern wattle, Acacia crassicarpa.</title>
        <authorList>
            <person name="Massaro I."/>
            <person name="Sinha N.R."/>
            <person name="Poethig S."/>
            <person name="Leichty A.R."/>
        </authorList>
    </citation>
    <scope>NUCLEOTIDE SEQUENCE</scope>
    <source>
        <strain evidence="3">Acra3RX</strain>
        <tissue evidence="3">Leaf</tissue>
    </source>
</reference>
<dbReference type="CDD" id="cd03784">
    <property type="entry name" value="GT1_Gtf-like"/>
    <property type="match status" value="1"/>
</dbReference>
<proteinExistence type="inferred from homology"/>